<dbReference type="SUPFAM" id="SSF53901">
    <property type="entry name" value="Thiolase-like"/>
    <property type="match status" value="1"/>
</dbReference>
<keyword evidence="6" id="KW-1185">Reference proteome</keyword>
<feature type="domain" description="Polyketide synthase NorB/C/GfsB-E-like docking" evidence="4">
    <location>
        <begin position="2"/>
        <end position="25"/>
    </location>
</feature>
<sequence>MSNDEKLRSYLKKVTRELREARERLLHAEGTVAEPVAVVGVGCRFPGGVVCGDDLWGLVVGGRDV</sequence>
<name>A0ABW7XCW2_9NOCA</name>
<feature type="non-terminal residue" evidence="5">
    <location>
        <position position="65"/>
    </location>
</feature>
<evidence type="ECO:0000313" key="6">
    <source>
        <dbReference type="Proteomes" id="UP001611415"/>
    </source>
</evidence>
<dbReference type="Proteomes" id="UP001611415">
    <property type="component" value="Unassembled WGS sequence"/>
</dbReference>
<evidence type="ECO:0000256" key="2">
    <source>
        <dbReference type="SAM" id="Coils"/>
    </source>
</evidence>
<accession>A0ABW7XCW2</accession>
<reference evidence="5 6" key="1">
    <citation type="submission" date="2024-10" db="EMBL/GenBank/DDBJ databases">
        <title>The Natural Products Discovery Center: Release of the First 8490 Sequenced Strains for Exploring Actinobacteria Biosynthetic Diversity.</title>
        <authorList>
            <person name="Kalkreuter E."/>
            <person name="Kautsar S.A."/>
            <person name="Yang D."/>
            <person name="Bader C.D."/>
            <person name="Teijaro C.N."/>
            <person name="Fluegel L."/>
            <person name="Davis C.M."/>
            <person name="Simpson J.R."/>
            <person name="Lauterbach L."/>
            <person name="Steele A.D."/>
            <person name="Gui C."/>
            <person name="Meng S."/>
            <person name="Li G."/>
            <person name="Viehrig K."/>
            <person name="Ye F."/>
            <person name="Su P."/>
            <person name="Kiefer A.F."/>
            <person name="Nichols A."/>
            <person name="Cepeda A.J."/>
            <person name="Yan W."/>
            <person name="Fan B."/>
            <person name="Jiang Y."/>
            <person name="Adhikari A."/>
            <person name="Zheng C.-J."/>
            <person name="Schuster L."/>
            <person name="Cowan T.M."/>
            <person name="Smanski M.J."/>
            <person name="Chevrette M.G."/>
            <person name="De Carvalho L.P.S."/>
            <person name="Shen B."/>
        </authorList>
    </citation>
    <scope>NUCLEOTIDE SEQUENCE [LARGE SCALE GENOMIC DNA]</scope>
    <source>
        <strain evidence="5 6">NPDC019275</strain>
    </source>
</reference>
<dbReference type="RefSeq" id="WP_397096549.1">
    <property type="nucleotide sequence ID" value="NZ_JBIRYO010000071.1"/>
</dbReference>
<evidence type="ECO:0000313" key="5">
    <source>
        <dbReference type="EMBL" id="MFI2478845.1"/>
    </source>
</evidence>
<keyword evidence="1" id="KW-0511">Multifunctional enzyme</keyword>
<dbReference type="Gene3D" id="3.40.47.10">
    <property type="match status" value="1"/>
</dbReference>
<evidence type="ECO:0000259" key="3">
    <source>
        <dbReference type="Pfam" id="PF00109"/>
    </source>
</evidence>
<dbReference type="InterPro" id="IPR014030">
    <property type="entry name" value="Ketoacyl_synth_N"/>
</dbReference>
<evidence type="ECO:0000259" key="4">
    <source>
        <dbReference type="Pfam" id="PF08990"/>
    </source>
</evidence>
<dbReference type="InterPro" id="IPR015083">
    <property type="entry name" value="NorB/c/GfsB-D-like_docking"/>
</dbReference>
<dbReference type="EMBL" id="JBIRYO010000071">
    <property type="protein sequence ID" value="MFI2478845.1"/>
    <property type="molecule type" value="Genomic_DNA"/>
</dbReference>
<gene>
    <name evidence="5" type="ORF">ACH49W_36455</name>
</gene>
<feature type="domain" description="Beta-ketoacyl synthase-like N-terminal" evidence="3">
    <location>
        <begin position="34"/>
        <end position="64"/>
    </location>
</feature>
<evidence type="ECO:0000256" key="1">
    <source>
        <dbReference type="ARBA" id="ARBA00023268"/>
    </source>
</evidence>
<dbReference type="InterPro" id="IPR016039">
    <property type="entry name" value="Thiolase-like"/>
</dbReference>
<proteinExistence type="predicted"/>
<keyword evidence="2" id="KW-0175">Coiled coil</keyword>
<dbReference type="Pfam" id="PF08990">
    <property type="entry name" value="Docking"/>
    <property type="match status" value="1"/>
</dbReference>
<dbReference type="Pfam" id="PF00109">
    <property type="entry name" value="ketoacyl-synt"/>
    <property type="match status" value="1"/>
</dbReference>
<feature type="coiled-coil region" evidence="2">
    <location>
        <begin position="4"/>
        <end position="31"/>
    </location>
</feature>
<comment type="caution">
    <text evidence="5">The sequence shown here is derived from an EMBL/GenBank/DDBJ whole genome shotgun (WGS) entry which is preliminary data.</text>
</comment>
<protein>
    <submittedName>
        <fullName evidence="5">Polyketide synthase docking domain-containing protein</fullName>
    </submittedName>
</protein>
<organism evidence="5 6">
    <name type="scientific">Nocardia xishanensis</name>
    <dbReference type="NCBI Taxonomy" id="238964"/>
    <lineage>
        <taxon>Bacteria</taxon>
        <taxon>Bacillati</taxon>
        <taxon>Actinomycetota</taxon>
        <taxon>Actinomycetes</taxon>
        <taxon>Mycobacteriales</taxon>
        <taxon>Nocardiaceae</taxon>
        <taxon>Nocardia</taxon>
    </lineage>
</organism>